<evidence type="ECO:0000256" key="3">
    <source>
        <dbReference type="ARBA" id="ARBA00022630"/>
    </source>
</evidence>
<dbReference type="PROSITE" id="PS51387">
    <property type="entry name" value="FAD_PCMH"/>
    <property type="match status" value="1"/>
</dbReference>
<dbReference type="InterPro" id="IPR050432">
    <property type="entry name" value="FAD-linked_Oxidoreductases_BP"/>
</dbReference>
<evidence type="ECO:0000313" key="8">
    <source>
        <dbReference type="EMBL" id="VIO74998.1"/>
    </source>
</evidence>
<dbReference type="Pfam" id="PF01565">
    <property type="entry name" value="FAD_binding_4"/>
    <property type="match status" value="1"/>
</dbReference>
<dbReference type="PROSITE" id="PS00862">
    <property type="entry name" value="OX2_COVAL_FAD"/>
    <property type="match status" value="1"/>
</dbReference>
<organism evidence="8 9">
    <name type="scientific">Bradyrhizobium ivorense</name>
    <dbReference type="NCBI Taxonomy" id="2511166"/>
    <lineage>
        <taxon>Bacteria</taxon>
        <taxon>Pseudomonadati</taxon>
        <taxon>Pseudomonadota</taxon>
        <taxon>Alphaproteobacteria</taxon>
        <taxon>Hyphomicrobiales</taxon>
        <taxon>Nitrobacteraceae</taxon>
        <taxon>Bradyrhizobium</taxon>
    </lineage>
</organism>
<feature type="domain" description="FAD-binding PCMH-type" evidence="7">
    <location>
        <begin position="80"/>
        <end position="250"/>
    </location>
</feature>
<evidence type="ECO:0000256" key="5">
    <source>
        <dbReference type="ARBA" id="ARBA00023002"/>
    </source>
</evidence>
<dbReference type="Proteomes" id="UP000328092">
    <property type="component" value="Unassembled WGS sequence"/>
</dbReference>
<dbReference type="Gene3D" id="3.30.465.10">
    <property type="match status" value="1"/>
</dbReference>
<dbReference type="InterPro" id="IPR015345">
    <property type="entry name" value="Cytokinin_DH_FAD/cytokin-bd"/>
</dbReference>
<comment type="cofactor">
    <cofactor evidence="1">
        <name>FAD</name>
        <dbReference type="ChEBI" id="CHEBI:57692"/>
    </cofactor>
</comment>
<evidence type="ECO:0000256" key="1">
    <source>
        <dbReference type="ARBA" id="ARBA00001974"/>
    </source>
</evidence>
<dbReference type="InterPro" id="IPR016167">
    <property type="entry name" value="FAD-bd_PCMH_sub1"/>
</dbReference>
<dbReference type="PANTHER" id="PTHR13878:SF53">
    <property type="entry name" value="CYTOKININ DEHYDROGENASE 6"/>
    <property type="match status" value="1"/>
</dbReference>
<keyword evidence="5" id="KW-0560">Oxidoreductase</keyword>
<sequence>MTTNRRALLGAGLCMTAAFASRAGLGAMPAQTPVQVQGCEWPAASGELRQYACDWLPVAGALGDDGDDRAAASRDFGNIVQRPPRAVVKPASATDISSALRAAGRSGQKVAARGQGHSTYGRAMAEGGVVIDMSGLNAIHRIGADHIVVDAGATWERVLEATLAHGLTPPVLTNYLGLSVGGTIAVGGIGGSTSRHGMQTDHVLELDIVTGSGEPLTCSRGSNADLFDAARAGLAQCGLITRATLKLVRAPERVRRYQLFYQDLASLAVDQRRALQADRFDQLQGAILPDGKSGWRYQLEGALFYGKASPPDDNTVFASLSGNRETAVVTDLTYHDDALAFAKLEALLRSKGHWSNPHPWLFTFLPNVNAEQLADEILGRLSGEDIGQLGRVTFYPLRTRASGTPLVRWPEGGVAFCCNIVHMPASADPAQVDRLLANNRLIYDRVVDAGGVLYPVSALPMTPQDWEHHFGPAWPKLRQARRRYDPLGLLTPGYNLF</sequence>
<gene>
    <name evidence="8" type="primary">fas5</name>
    <name evidence="8" type="ORF">CI1B_57050</name>
</gene>
<dbReference type="SUPFAM" id="SSF55103">
    <property type="entry name" value="FAD-linked oxidases, C-terminal domain"/>
    <property type="match status" value="1"/>
</dbReference>
<dbReference type="Pfam" id="PF09265">
    <property type="entry name" value="Cytokin-bind"/>
    <property type="match status" value="1"/>
</dbReference>
<dbReference type="InterPro" id="IPR036318">
    <property type="entry name" value="FAD-bd_PCMH-like_sf"/>
</dbReference>
<keyword evidence="9" id="KW-1185">Reference proteome</keyword>
<dbReference type="AlphaFoldDB" id="A0A508TL00"/>
<dbReference type="InterPro" id="IPR006093">
    <property type="entry name" value="Oxy_OxRdtase_FAD_BS"/>
</dbReference>
<protein>
    <submittedName>
        <fullName evidence="8">Oxidoreductase ORF5 in fasciation locus</fullName>
    </submittedName>
</protein>
<reference evidence="8" key="1">
    <citation type="submission" date="2019-02" db="EMBL/GenBank/DDBJ databases">
        <authorList>
            <person name="Pothier F.J."/>
        </authorList>
    </citation>
    <scope>NUCLEOTIDE SEQUENCE</scope>
    <source>
        <strain evidence="8">CI-1B</strain>
    </source>
</reference>
<dbReference type="InterPro" id="IPR016164">
    <property type="entry name" value="FAD-linked_Oxase-like_C"/>
</dbReference>
<dbReference type="PANTHER" id="PTHR13878">
    <property type="entry name" value="GULONOLACTONE OXIDASE"/>
    <property type="match status" value="1"/>
</dbReference>
<dbReference type="GO" id="GO:0071949">
    <property type="term" value="F:FAD binding"/>
    <property type="evidence" value="ECO:0007669"/>
    <property type="project" value="InterPro"/>
</dbReference>
<dbReference type="InterPro" id="IPR016169">
    <property type="entry name" value="FAD-bd_PCMH_sub2"/>
</dbReference>
<dbReference type="GO" id="GO:0009690">
    <property type="term" value="P:cytokinin metabolic process"/>
    <property type="evidence" value="ECO:0007669"/>
    <property type="project" value="InterPro"/>
</dbReference>
<evidence type="ECO:0000259" key="7">
    <source>
        <dbReference type="PROSITE" id="PS51387"/>
    </source>
</evidence>
<dbReference type="RefSeq" id="WP_244626721.1">
    <property type="nucleotide sequence ID" value="NZ_CAADFC020000022.1"/>
</dbReference>
<evidence type="ECO:0000313" key="9">
    <source>
        <dbReference type="Proteomes" id="UP000328092"/>
    </source>
</evidence>
<dbReference type="InterPro" id="IPR006094">
    <property type="entry name" value="Oxid_FAD_bind_N"/>
</dbReference>
<dbReference type="InterPro" id="IPR016166">
    <property type="entry name" value="FAD-bd_PCMH"/>
</dbReference>
<keyword evidence="4" id="KW-0274">FAD</keyword>
<keyword evidence="6" id="KW-0732">Signal</keyword>
<dbReference type="EMBL" id="CAADFC020000022">
    <property type="protein sequence ID" value="VIO74998.1"/>
    <property type="molecule type" value="Genomic_DNA"/>
</dbReference>
<proteinExistence type="inferred from homology"/>
<feature type="chain" id="PRO_5021256998" evidence="6">
    <location>
        <begin position="21"/>
        <end position="497"/>
    </location>
</feature>
<dbReference type="Gene3D" id="3.30.43.10">
    <property type="entry name" value="Uridine Diphospho-n-acetylenolpyruvylglucosamine Reductase, domain 2"/>
    <property type="match status" value="2"/>
</dbReference>
<evidence type="ECO:0000256" key="2">
    <source>
        <dbReference type="ARBA" id="ARBA00005466"/>
    </source>
</evidence>
<feature type="signal peptide" evidence="6">
    <location>
        <begin position="1"/>
        <end position="20"/>
    </location>
</feature>
<comment type="similarity">
    <text evidence="2">Belongs to the oxygen-dependent FAD-linked oxidoreductase family.</text>
</comment>
<dbReference type="SUPFAM" id="SSF56176">
    <property type="entry name" value="FAD-binding/transporter-associated domain-like"/>
    <property type="match status" value="1"/>
</dbReference>
<keyword evidence="3" id="KW-0285">Flavoprotein</keyword>
<evidence type="ECO:0000256" key="6">
    <source>
        <dbReference type="SAM" id="SignalP"/>
    </source>
</evidence>
<dbReference type="GO" id="GO:0019139">
    <property type="term" value="F:cytokinin dehydrogenase activity"/>
    <property type="evidence" value="ECO:0007669"/>
    <property type="project" value="InterPro"/>
</dbReference>
<comment type="caution">
    <text evidence="8">The sequence shown here is derived from an EMBL/GenBank/DDBJ whole genome shotgun (WGS) entry which is preliminary data.</text>
</comment>
<name>A0A508TL00_9BRAD</name>
<evidence type="ECO:0000256" key="4">
    <source>
        <dbReference type="ARBA" id="ARBA00022827"/>
    </source>
</evidence>
<dbReference type="Gene3D" id="3.40.462.10">
    <property type="entry name" value="FAD-linked oxidases, C-terminal domain"/>
    <property type="match status" value="1"/>
</dbReference>
<accession>A0A508TL00</accession>
<dbReference type="InterPro" id="IPR016170">
    <property type="entry name" value="Cytok_DH_C_sf"/>
</dbReference>